<dbReference type="InterPro" id="IPR003660">
    <property type="entry name" value="HAMP_dom"/>
</dbReference>
<organism evidence="9 12">
    <name type="scientific">Lachnospira eligens</name>
    <dbReference type="NCBI Taxonomy" id="39485"/>
    <lineage>
        <taxon>Bacteria</taxon>
        <taxon>Bacillati</taxon>
        <taxon>Bacillota</taxon>
        <taxon>Clostridia</taxon>
        <taxon>Lachnospirales</taxon>
        <taxon>Lachnospiraceae</taxon>
        <taxon>Lachnospira</taxon>
    </lineage>
</organism>
<evidence type="ECO:0000256" key="1">
    <source>
        <dbReference type="ARBA" id="ARBA00022500"/>
    </source>
</evidence>
<feature type="domain" description="Methyl-accepting transducer" evidence="6">
    <location>
        <begin position="322"/>
        <end position="551"/>
    </location>
</feature>
<keyword evidence="3" id="KW-0807">Transducer</keyword>
<reference evidence="11 12" key="1">
    <citation type="submission" date="2015-09" db="EMBL/GenBank/DDBJ databases">
        <authorList>
            <consortium name="Pathogen Informatics"/>
        </authorList>
    </citation>
    <scope>NUCLEOTIDE SEQUENCE [LARGE SCALE GENOMIC DNA]</scope>
    <source>
        <strain evidence="8 11">2789STDY5834875</strain>
        <strain evidence="9 12">2789STDY5834878</strain>
    </source>
</reference>
<feature type="coiled-coil region" evidence="4">
    <location>
        <begin position="351"/>
        <end position="396"/>
    </location>
</feature>
<dbReference type="EMBL" id="CZBU01000004">
    <property type="protein sequence ID" value="CUQ78251.1"/>
    <property type="molecule type" value="Genomic_DNA"/>
</dbReference>
<dbReference type="PANTHER" id="PTHR43531">
    <property type="entry name" value="PROTEIN ICFG"/>
    <property type="match status" value="1"/>
</dbReference>
<keyword evidence="5" id="KW-0812">Transmembrane</keyword>
<evidence type="ECO:0000256" key="2">
    <source>
        <dbReference type="ARBA" id="ARBA00029447"/>
    </source>
</evidence>
<keyword evidence="9" id="KW-0675">Receptor</keyword>
<protein>
    <submittedName>
        <fullName evidence="9">Dipeptide chemoreceptor protein</fullName>
    </submittedName>
    <submittedName>
        <fullName evidence="10">Methyl-accepting chemotaxis protein</fullName>
    </submittedName>
</protein>
<dbReference type="OrthoDB" id="9814363at2"/>
<feature type="transmembrane region" description="Helical" evidence="5">
    <location>
        <begin position="16"/>
        <end position="39"/>
    </location>
</feature>
<evidence type="ECO:0000256" key="3">
    <source>
        <dbReference type="PROSITE-ProRule" id="PRU00284"/>
    </source>
</evidence>
<dbReference type="PROSITE" id="PS50885">
    <property type="entry name" value="HAMP"/>
    <property type="match status" value="1"/>
</dbReference>
<evidence type="ECO:0000313" key="9">
    <source>
        <dbReference type="EMBL" id="CUQ87843.1"/>
    </source>
</evidence>
<evidence type="ECO:0000313" key="11">
    <source>
        <dbReference type="Proteomes" id="UP000095621"/>
    </source>
</evidence>
<accession>A0A174ZK83</accession>
<dbReference type="OMA" id="ATEHEDQ"/>
<evidence type="ECO:0000259" key="6">
    <source>
        <dbReference type="PROSITE" id="PS50111"/>
    </source>
</evidence>
<evidence type="ECO:0000313" key="10">
    <source>
        <dbReference type="EMBL" id="RHC11229.1"/>
    </source>
</evidence>
<comment type="similarity">
    <text evidence="2">Belongs to the methyl-accepting chemotaxis (MCP) protein family.</text>
</comment>
<dbReference type="PROSITE" id="PS50111">
    <property type="entry name" value="CHEMOTAXIS_TRANSDUC_2"/>
    <property type="match status" value="1"/>
</dbReference>
<feature type="domain" description="HAMP" evidence="7">
    <location>
        <begin position="217"/>
        <end position="270"/>
    </location>
</feature>
<dbReference type="AlphaFoldDB" id="A0A174ZK83"/>
<dbReference type="Proteomes" id="UP000095621">
    <property type="component" value="Unassembled WGS sequence"/>
</dbReference>
<keyword evidence="4" id="KW-0175">Coiled coil</keyword>
<dbReference type="GeneID" id="41356311"/>
<dbReference type="Proteomes" id="UP000095780">
    <property type="component" value="Unassembled WGS sequence"/>
</dbReference>
<evidence type="ECO:0000313" key="8">
    <source>
        <dbReference type="EMBL" id="CUQ78251.1"/>
    </source>
</evidence>
<name>A0A174ZK83_9FIRM</name>
<dbReference type="GO" id="GO:0006935">
    <property type="term" value="P:chemotaxis"/>
    <property type="evidence" value="ECO:0007669"/>
    <property type="project" value="UniProtKB-KW"/>
</dbReference>
<evidence type="ECO:0000313" key="12">
    <source>
        <dbReference type="Proteomes" id="UP000095780"/>
    </source>
</evidence>
<dbReference type="InterPro" id="IPR024478">
    <property type="entry name" value="HlyB_4HB_MCP"/>
</dbReference>
<dbReference type="GO" id="GO:0005886">
    <property type="term" value="C:plasma membrane"/>
    <property type="evidence" value="ECO:0007669"/>
    <property type="project" value="TreeGrafter"/>
</dbReference>
<dbReference type="GO" id="GO:0004888">
    <property type="term" value="F:transmembrane signaling receptor activity"/>
    <property type="evidence" value="ECO:0007669"/>
    <property type="project" value="TreeGrafter"/>
</dbReference>
<dbReference type="GO" id="GO:0007165">
    <property type="term" value="P:signal transduction"/>
    <property type="evidence" value="ECO:0007669"/>
    <property type="project" value="UniProtKB-KW"/>
</dbReference>
<dbReference type="PANTHER" id="PTHR43531:SF11">
    <property type="entry name" value="METHYL-ACCEPTING CHEMOTAXIS PROTEIN 3"/>
    <property type="match status" value="1"/>
</dbReference>
<dbReference type="Pfam" id="PF00015">
    <property type="entry name" value="MCPsignal"/>
    <property type="match status" value="1"/>
</dbReference>
<dbReference type="EMBL" id="CZBV01000006">
    <property type="protein sequence ID" value="CUQ87843.1"/>
    <property type="molecule type" value="Genomic_DNA"/>
</dbReference>
<evidence type="ECO:0000313" key="13">
    <source>
        <dbReference type="Proteomes" id="UP000285844"/>
    </source>
</evidence>
<feature type="transmembrane region" description="Helical" evidence="5">
    <location>
        <begin position="188"/>
        <end position="208"/>
    </location>
</feature>
<evidence type="ECO:0000256" key="5">
    <source>
        <dbReference type="SAM" id="Phobius"/>
    </source>
</evidence>
<dbReference type="CDD" id="cd06225">
    <property type="entry name" value="HAMP"/>
    <property type="match status" value="1"/>
</dbReference>
<dbReference type="Proteomes" id="UP000285844">
    <property type="component" value="Unassembled WGS sequence"/>
</dbReference>
<dbReference type="RefSeq" id="WP_012739866.1">
    <property type="nucleotide sequence ID" value="NZ_CABIXW010000006.1"/>
</dbReference>
<dbReference type="Pfam" id="PF00672">
    <property type="entry name" value="HAMP"/>
    <property type="match status" value="1"/>
</dbReference>
<dbReference type="SUPFAM" id="SSF58104">
    <property type="entry name" value="Methyl-accepting chemotaxis protein (MCP) signaling domain"/>
    <property type="match status" value="1"/>
</dbReference>
<dbReference type="InterPro" id="IPR004089">
    <property type="entry name" value="MCPsignal_dom"/>
</dbReference>
<reference evidence="10 13" key="2">
    <citation type="submission" date="2018-08" db="EMBL/GenBank/DDBJ databases">
        <title>A genome reference for cultivated species of the human gut microbiota.</title>
        <authorList>
            <person name="Zou Y."/>
            <person name="Xue W."/>
            <person name="Luo G."/>
        </authorList>
    </citation>
    <scope>NUCLEOTIDE SEQUENCE [LARGE SCALE GENOMIC DNA]</scope>
    <source>
        <strain evidence="10 13">AM37-3BH</strain>
    </source>
</reference>
<dbReference type="SMART" id="SM00283">
    <property type="entry name" value="MA"/>
    <property type="match status" value="1"/>
</dbReference>
<proteinExistence type="inferred from homology"/>
<dbReference type="Pfam" id="PF12729">
    <property type="entry name" value="4HB_MCP_1"/>
    <property type="match status" value="1"/>
</dbReference>
<dbReference type="InterPro" id="IPR051310">
    <property type="entry name" value="MCP_chemotaxis"/>
</dbReference>
<dbReference type="Gene3D" id="6.10.340.10">
    <property type="match status" value="1"/>
</dbReference>
<gene>
    <name evidence="9" type="primary">tap_1</name>
    <name evidence="8" type="synonym">tap_2</name>
    <name evidence="10" type="ORF">DW858_14575</name>
    <name evidence="8" type="ORF">ERS852490_01984</name>
    <name evidence="9" type="ORF">ERS852492_02124</name>
</gene>
<keyword evidence="5" id="KW-0472">Membrane</keyword>
<dbReference type="EMBL" id="QSHM01000028">
    <property type="protein sequence ID" value="RHC11229.1"/>
    <property type="molecule type" value="Genomic_DNA"/>
</dbReference>
<keyword evidence="1" id="KW-0145">Chemotaxis</keyword>
<sequence>MLKKMNNMNIKGRLNYVFRLIIIAFSVVAVVISAMMIYMSMDYRRVLKRYAFPQGDIATAMSEAAEIRGASRGVVGYDSVSLISSMKKQHDEHVEAFEAKLEQIRPIMSSKAGKECMDKIDKAWAEYKEIDEKVIKLGATTDSNQSLKAQSMMLNETAPKYEALDNALNELMDTNVAKGDAEKLKLEIFLIIAIVAAIGIIAAVVVVASKAAHAIAKSIEEPLDGMMARFETFAQGDLDSPFPEVETKDEISDLIDSAHAMAERLHNIISDAGKLMGEMADGNFAIATEHEDQYTGAFNALLLGIRNMNRQMNSTLKGVEDASKQVAEGSANLSDAAQSLAEGATDQAATVEEMQATINDLNEGIQKTAEQLENSYKEAERYADTAENSRESMEALMGAMARISEASEKIGNIISEIESIASQTNLLSLNASIEAARAGDAGRGFAVVADQIRTLAEQSAKSAVDSRNLIEASIYEVGEGNKIATKASDSLKEVVDGVQSIAESAKKMRDVSTSQAAGMEQADVAIARIAEVVQANSATSQETSATSEELTAQATTLSEMVAQFKLRND</sequence>
<dbReference type="Gene3D" id="1.10.287.950">
    <property type="entry name" value="Methyl-accepting chemotaxis protein"/>
    <property type="match status" value="1"/>
</dbReference>
<dbReference type="SMART" id="SM00304">
    <property type="entry name" value="HAMP"/>
    <property type="match status" value="2"/>
</dbReference>
<evidence type="ECO:0000259" key="7">
    <source>
        <dbReference type="PROSITE" id="PS50885"/>
    </source>
</evidence>
<evidence type="ECO:0000256" key="4">
    <source>
        <dbReference type="SAM" id="Coils"/>
    </source>
</evidence>
<keyword evidence="5" id="KW-1133">Transmembrane helix</keyword>